<evidence type="ECO:0000313" key="5">
    <source>
        <dbReference type="Proteomes" id="UP000077671"/>
    </source>
</evidence>
<accession>A0A177VGF1</accession>
<dbReference type="Proteomes" id="UP000077671">
    <property type="component" value="Unassembled WGS sequence"/>
</dbReference>
<dbReference type="GO" id="GO:0034501">
    <property type="term" value="P:protein localization to kinetochore"/>
    <property type="evidence" value="ECO:0007669"/>
    <property type="project" value="TreeGrafter"/>
</dbReference>
<reference evidence="4" key="1">
    <citation type="submission" date="2016-04" db="EMBL/GenBank/DDBJ databases">
        <authorList>
            <person name="Nguyen H.D."/>
            <person name="Kesanakurti P."/>
            <person name="Cullis J."/>
            <person name="Levesque C.A."/>
            <person name="Hambleton S."/>
        </authorList>
    </citation>
    <scope>NUCLEOTIDE SEQUENCE</scope>
    <source>
        <strain evidence="4">DAOMC 238032</strain>
    </source>
</reference>
<evidence type="ECO:0000256" key="1">
    <source>
        <dbReference type="SAM" id="MobiDB-lite"/>
    </source>
</evidence>
<evidence type="ECO:0000259" key="2">
    <source>
        <dbReference type="SMART" id="SM00787"/>
    </source>
</evidence>
<dbReference type="InterPro" id="IPR013253">
    <property type="entry name" value="Spc7_domain"/>
</dbReference>
<name>A0A177VGF1_9BASI</name>
<feature type="compositionally biased region" description="Polar residues" evidence="1">
    <location>
        <begin position="104"/>
        <end position="118"/>
    </location>
</feature>
<keyword evidence="6" id="KW-1185">Reference proteome</keyword>
<feature type="compositionally biased region" description="Polar residues" evidence="1">
    <location>
        <begin position="36"/>
        <end position="48"/>
    </location>
</feature>
<dbReference type="AlphaFoldDB" id="A0A177VGF1"/>
<dbReference type="GO" id="GO:0007094">
    <property type="term" value="P:mitotic spindle assembly checkpoint signaling"/>
    <property type="evidence" value="ECO:0007669"/>
    <property type="project" value="TreeGrafter"/>
</dbReference>
<dbReference type="EMBL" id="LWDD02000005">
    <property type="protein sequence ID" value="KAE8265678.1"/>
    <property type="molecule type" value="Genomic_DNA"/>
</dbReference>
<dbReference type="InterPro" id="IPR040850">
    <property type="entry name" value="Knl1_RWD_C"/>
</dbReference>
<feature type="compositionally biased region" description="Basic and acidic residues" evidence="1">
    <location>
        <begin position="77"/>
        <end position="89"/>
    </location>
</feature>
<evidence type="ECO:0000313" key="6">
    <source>
        <dbReference type="Proteomes" id="UP000836402"/>
    </source>
</evidence>
<reference evidence="4" key="2">
    <citation type="journal article" date="2019" name="IMA Fungus">
        <title>Genome sequencing and comparison of five Tilletia species to identify candidate genes for the detection of regulated species infecting wheat.</title>
        <authorList>
            <person name="Nguyen H.D.T."/>
            <person name="Sultana T."/>
            <person name="Kesanakurti P."/>
            <person name="Hambleton S."/>
        </authorList>
    </citation>
    <scope>NUCLEOTIDE SEQUENCE</scope>
    <source>
        <strain evidence="4">DAOMC 238032</strain>
    </source>
</reference>
<evidence type="ECO:0000313" key="4">
    <source>
        <dbReference type="EMBL" id="KAE8265678.1"/>
    </source>
</evidence>
<feature type="domain" description="Spc7 kinetochore protein" evidence="2">
    <location>
        <begin position="196"/>
        <end position="480"/>
    </location>
</feature>
<dbReference type="Proteomes" id="UP000836402">
    <property type="component" value="Unassembled WGS sequence"/>
</dbReference>
<dbReference type="GO" id="GO:1990758">
    <property type="term" value="P:mitotic sister chromatid biorientation"/>
    <property type="evidence" value="ECO:0007669"/>
    <property type="project" value="TreeGrafter"/>
</dbReference>
<comment type="caution">
    <text evidence="4">The sequence shown here is derived from an EMBL/GenBank/DDBJ whole genome shotgun (WGS) entry which is preliminary data.</text>
</comment>
<protein>
    <recommendedName>
        <fullName evidence="2">Spc7 kinetochore protein domain-containing protein</fullName>
    </recommendedName>
</protein>
<feature type="compositionally biased region" description="Basic residues" evidence="1">
    <location>
        <begin position="25"/>
        <end position="35"/>
    </location>
</feature>
<dbReference type="Pfam" id="PF18210">
    <property type="entry name" value="Knl1_RWD_C"/>
    <property type="match status" value="1"/>
</dbReference>
<dbReference type="GO" id="GO:0000776">
    <property type="term" value="C:kinetochore"/>
    <property type="evidence" value="ECO:0007669"/>
    <property type="project" value="TreeGrafter"/>
</dbReference>
<dbReference type="EMBL" id="CAJHJG010006901">
    <property type="protein sequence ID" value="CAD6960618.1"/>
    <property type="molecule type" value="Genomic_DNA"/>
</dbReference>
<feature type="compositionally biased region" description="Low complexity" evidence="1">
    <location>
        <begin position="202"/>
        <end position="212"/>
    </location>
</feature>
<dbReference type="SMART" id="SM00787">
    <property type="entry name" value="Spc7"/>
    <property type="match status" value="1"/>
</dbReference>
<feature type="region of interest" description="Disordered" evidence="1">
    <location>
        <begin position="1"/>
        <end position="256"/>
    </location>
</feature>
<dbReference type="PANTHER" id="PTHR28260:SF1">
    <property type="entry name" value="SPINDLE POLE BODY COMPONENT SPC105"/>
    <property type="match status" value="1"/>
</dbReference>
<feature type="compositionally biased region" description="Polar residues" evidence="1">
    <location>
        <begin position="214"/>
        <end position="256"/>
    </location>
</feature>
<organism evidence="4 5">
    <name type="scientific">Tilletia caries</name>
    <name type="common">wheat bunt fungus</name>
    <dbReference type="NCBI Taxonomy" id="13290"/>
    <lineage>
        <taxon>Eukaryota</taxon>
        <taxon>Fungi</taxon>
        <taxon>Dikarya</taxon>
        <taxon>Basidiomycota</taxon>
        <taxon>Ustilaginomycotina</taxon>
        <taxon>Exobasidiomycetes</taxon>
        <taxon>Tilletiales</taxon>
        <taxon>Tilletiaceae</taxon>
        <taxon>Tilletia</taxon>
    </lineage>
</organism>
<dbReference type="PANTHER" id="PTHR28260">
    <property type="entry name" value="SPINDLE POLE BODY COMPONENT SPC105"/>
    <property type="match status" value="1"/>
</dbReference>
<feature type="compositionally biased region" description="Low complexity" evidence="1">
    <location>
        <begin position="119"/>
        <end position="132"/>
    </location>
</feature>
<evidence type="ECO:0000313" key="3">
    <source>
        <dbReference type="EMBL" id="CAD6960618.1"/>
    </source>
</evidence>
<gene>
    <name evidence="4" type="ORF">A4X03_0g109</name>
    <name evidence="3" type="ORF">JKIAZH3_G3756</name>
</gene>
<proteinExistence type="predicted"/>
<reference evidence="3" key="3">
    <citation type="submission" date="2020-10" db="EMBL/GenBank/DDBJ databases">
        <authorList>
            <person name="Sedaghatjoo S."/>
        </authorList>
    </citation>
    <scope>NUCLEOTIDE SEQUENCE</scope>
    <source>
        <strain evidence="3">AZH3</strain>
    </source>
</reference>
<dbReference type="InterPro" id="IPR033338">
    <property type="entry name" value="Spc105/Spc7"/>
</dbReference>
<sequence length="690" mass="75581">MPASPLKPTQSPRQATASTTAAAQHVKRNAPRKSSVRPTPQVFASPSQVLMMDPSENTGAHLVDEHTRKQRRVTFSRRQELTDYDREEPTVNIRPASEMPMPDTPSTAAESSTANLTQSSVESESMSMDMSMTGVYQRPGLTPASPRPARDDEDSSDDDHSSVESESMDMSMTDVYQRPGLTAASPRPVRGDEDSIDDDQSSAESQSMEMSMTGVYQPQSSARASSRMPNTPLSARSSTVNLTPSSAGSDSRSMDMSLTGVYQPENPVSASRSLLVDMDEDNSEDNVEKSVAVLNHNKPEPQLSRAELAQTLRDNAVAEGKNKNMREDWLPRLRALHAQLRAKAQKESARTEAIKTCDPDELAGLHQAIDEQSAFLSDSRQKKKRAAEQFQRVRSRLDDVLDQKHALVDAISTAREVYQSIQGCTRGEAARLLQETTQVQRLHLWTVVRLPAESRKQQQQRNTTRVVELVYNAAVVLQAELVESGLHSARSSIAGGRFHAAGKMPALRNAEVRLCKGGEGAGLIQKFAIDVLNEVVRDLTSTACPATEILRTVSNVWLRQYQLQGEFDLLQARWPTELIRTSSPFSSASLVLRSSMLLKRRRAKVRFQAGCSAGMLLTLEGMGEGARAGLLEGQAGWETDSVRVEGVYGDVDSTAMTAQVVDCLERSAGQVGPSSRLVHACDTLLAIYDV</sequence>